<evidence type="ECO:0000256" key="1">
    <source>
        <dbReference type="ARBA" id="ARBA00022658"/>
    </source>
</evidence>
<sequence>MPPNLLFVWGINDGGSGQLGLGTTAVECDKPRRHLWVEEMLWTGGFGPLVLGAGLVGVAAGGMHSLLLDENGIVWSSGVNDDGALGRVTEGVRDPTQGGSFIHQDIVSCSFRRVQTLVDEGFHAVQIAAGDNIGAAVSGDGELRVWGAFRHGDGECLFSDGISHQRLPVSVLKLTRKVAGNVERFASVACGDNHIIALTTHGNVYTWGDGDDGRLGRRILTRHKPLTQQRVEAIAPRRIVLGPGTRSRKAVLVSSGKAHSFAVDDSGGVWAWGTNTTGQTGTGYAPEGKLGSGEMVDLPTRVIGLTPAELGPPERVVSIAAGDFHTLFLTSEGEVYACGQRGYGCLGLPDEHEAFQESEHGRAFISTPALVEFHDKEPNDPIVSIAAGPRYSMAITQDGILYSWGFGPQGELGLGEGIEQSNQPRKVTRREGSWAVRKVSCGGQHAIGLFEERP</sequence>
<feature type="repeat" description="RCC1" evidence="3">
    <location>
        <begin position="4"/>
        <end position="71"/>
    </location>
</feature>
<feature type="domain" description="RCC1-like" evidence="4">
    <location>
        <begin position="6"/>
        <end position="447"/>
    </location>
</feature>
<keyword evidence="1" id="KW-0344">Guanine-nucleotide releasing factor</keyword>
<reference evidence="5 6" key="1">
    <citation type="submission" date="2024-05" db="EMBL/GenBank/DDBJ databases">
        <title>A draft genome resource for the thread blight pathogen Marasmius tenuissimus strain MS-2.</title>
        <authorList>
            <person name="Yulfo-Soto G.E."/>
            <person name="Baruah I.K."/>
            <person name="Amoako-Attah I."/>
            <person name="Bukari Y."/>
            <person name="Meinhardt L.W."/>
            <person name="Bailey B.A."/>
            <person name="Cohen S.P."/>
        </authorList>
    </citation>
    <scope>NUCLEOTIDE SEQUENCE [LARGE SCALE GENOMIC DNA]</scope>
    <source>
        <strain evidence="5 6">MS-2</strain>
    </source>
</reference>
<keyword evidence="2" id="KW-0677">Repeat</keyword>
<dbReference type="Pfam" id="PF25390">
    <property type="entry name" value="WD40_RLD"/>
    <property type="match status" value="1"/>
</dbReference>
<dbReference type="PROSITE" id="PS00625">
    <property type="entry name" value="RCC1_1"/>
    <property type="match status" value="1"/>
</dbReference>
<protein>
    <recommendedName>
        <fullName evidence="4">RCC1-like domain-containing protein</fullName>
    </recommendedName>
</protein>
<feature type="repeat" description="RCC1" evidence="3">
    <location>
        <begin position="267"/>
        <end position="332"/>
    </location>
</feature>
<dbReference type="InterPro" id="IPR058923">
    <property type="entry name" value="RCC1-like_dom"/>
</dbReference>
<feature type="repeat" description="RCC1" evidence="3">
    <location>
        <begin position="333"/>
        <end position="398"/>
    </location>
</feature>
<accession>A0ABR2ZXX1</accession>
<dbReference type="InterPro" id="IPR051553">
    <property type="entry name" value="Ran_GTPase-activating"/>
</dbReference>
<dbReference type="Gene3D" id="2.130.10.30">
    <property type="entry name" value="Regulator of chromosome condensation 1/beta-lactamase-inhibitor protein II"/>
    <property type="match status" value="1"/>
</dbReference>
<organism evidence="5 6">
    <name type="scientific">Marasmius tenuissimus</name>
    <dbReference type="NCBI Taxonomy" id="585030"/>
    <lineage>
        <taxon>Eukaryota</taxon>
        <taxon>Fungi</taxon>
        <taxon>Dikarya</taxon>
        <taxon>Basidiomycota</taxon>
        <taxon>Agaricomycotina</taxon>
        <taxon>Agaricomycetes</taxon>
        <taxon>Agaricomycetidae</taxon>
        <taxon>Agaricales</taxon>
        <taxon>Marasmiineae</taxon>
        <taxon>Marasmiaceae</taxon>
        <taxon>Marasmius</taxon>
    </lineage>
</organism>
<comment type="caution">
    <text evidence="5">The sequence shown here is derived from an EMBL/GenBank/DDBJ whole genome shotgun (WGS) entry which is preliminary data.</text>
</comment>
<dbReference type="InterPro" id="IPR000408">
    <property type="entry name" value="Reg_chr_condens"/>
</dbReference>
<evidence type="ECO:0000256" key="3">
    <source>
        <dbReference type="PROSITE-ProRule" id="PRU00235"/>
    </source>
</evidence>
<proteinExistence type="predicted"/>
<feature type="repeat" description="RCC1" evidence="3">
    <location>
        <begin position="141"/>
        <end position="201"/>
    </location>
</feature>
<dbReference type="PANTHER" id="PTHR45982">
    <property type="entry name" value="REGULATOR OF CHROMOSOME CONDENSATION"/>
    <property type="match status" value="1"/>
</dbReference>
<evidence type="ECO:0000259" key="4">
    <source>
        <dbReference type="Pfam" id="PF25390"/>
    </source>
</evidence>
<evidence type="ECO:0000313" key="5">
    <source>
        <dbReference type="EMBL" id="KAL0066193.1"/>
    </source>
</evidence>
<feature type="repeat" description="RCC1" evidence="3">
    <location>
        <begin position="202"/>
        <end position="266"/>
    </location>
</feature>
<dbReference type="PROSITE" id="PS00626">
    <property type="entry name" value="RCC1_2"/>
    <property type="match status" value="3"/>
</dbReference>
<dbReference type="EMBL" id="JBBXMP010000038">
    <property type="protein sequence ID" value="KAL0066193.1"/>
    <property type="molecule type" value="Genomic_DNA"/>
</dbReference>
<keyword evidence="6" id="KW-1185">Reference proteome</keyword>
<gene>
    <name evidence="5" type="ORF">AAF712_006818</name>
</gene>
<dbReference type="PRINTS" id="PR00633">
    <property type="entry name" value="RCCNDNSATION"/>
</dbReference>
<evidence type="ECO:0000313" key="6">
    <source>
        <dbReference type="Proteomes" id="UP001437256"/>
    </source>
</evidence>
<dbReference type="SUPFAM" id="SSF50985">
    <property type="entry name" value="RCC1/BLIP-II"/>
    <property type="match status" value="1"/>
</dbReference>
<feature type="repeat" description="RCC1" evidence="3">
    <location>
        <begin position="399"/>
        <end position="452"/>
    </location>
</feature>
<dbReference type="InterPro" id="IPR009091">
    <property type="entry name" value="RCC1/BLIP-II"/>
</dbReference>
<evidence type="ECO:0000256" key="2">
    <source>
        <dbReference type="ARBA" id="ARBA00022737"/>
    </source>
</evidence>
<name>A0ABR2ZXX1_9AGAR</name>
<dbReference type="PROSITE" id="PS50012">
    <property type="entry name" value="RCC1_3"/>
    <property type="match status" value="6"/>
</dbReference>
<dbReference type="Proteomes" id="UP001437256">
    <property type="component" value="Unassembled WGS sequence"/>
</dbReference>
<dbReference type="PANTHER" id="PTHR45982:SF1">
    <property type="entry name" value="REGULATOR OF CHROMOSOME CONDENSATION"/>
    <property type="match status" value="1"/>
</dbReference>